<reference evidence="2" key="1">
    <citation type="submission" date="2018-11" db="EMBL/GenBank/DDBJ databases">
        <authorList>
            <consortium name="Pathogen Informatics"/>
        </authorList>
    </citation>
    <scope>NUCLEOTIDE SEQUENCE</scope>
</reference>
<keyword evidence="1" id="KW-0472">Membrane</keyword>
<dbReference type="EMBL" id="CAAALY010258047">
    <property type="protein sequence ID" value="VEL38478.1"/>
    <property type="molecule type" value="Genomic_DNA"/>
</dbReference>
<dbReference type="AlphaFoldDB" id="A0A3S5BAD7"/>
<evidence type="ECO:0000313" key="3">
    <source>
        <dbReference type="Proteomes" id="UP000784294"/>
    </source>
</evidence>
<accession>A0A3S5BAD7</accession>
<protein>
    <submittedName>
        <fullName evidence="2">Uncharacterized protein</fullName>
    </submittedName>
</protein>
<evidence type="ECO:0000313" key="2">
    <source>
        <dbReference type="EMBL" id="VEL38478.1"/>
    </source>
</evidence>
<sequence length="238" mass="23856">MWKCTKINERNTPPADVVEGVVAAVAGSLVVGFVVVVVALVVVPDAAVVVVVVAVQQVEQNSRAQLRLPCNKSDENLAENVSAPGHALFAEFELEAAVVAAAASVASAATVDAVVVLADGPPIDDVVVVDDALFAGCDADVDAQAAAVVAADAVELVVDAAVFAVPVVDETYVGQRLLHDQNSSMPQQQSGAPFPQQLLSRFGVGALAHAAVVAAAEAAVIAADAVAVGAVIAGALGR</sequence>
<proteinExistence type="predicted"/>
<organism evidence="2 3">
    <name type="scientific">Protopolystoma xenopodis</name>
    <dbReference type="NCBI Taxonomy" id="117903"/>
    <lineage>
        <taxon>Eukaryota</taxon>
        <taxon>Metazoa</taxon>
        <taxon>Spiralia</taxon>
        <taxon>Lophotrochozoa</taxon>
        <taxon>Platyhelminthes</taxon>
        <taxon>Monogenea</taxon>
        <taxon>Polyopisthocotylea</taxon>
        <taxon>Polystomatidea</taxon>
        <taxon>Polystomatidae</taxon>
        <taxon>Protopolystoma</taxon>
    </lineage>
</organism>
<keyword evidence="3" id="KW-1185">Reference proteome</keyword>
<gene>
    <name evidence="2" type="ORF">PXEA_LOCUS31918</name>
</gene>
<keyword evidence="1" id="KW-0812">Transmembrane</keyword>
<feature type="transmembrane region" description="Helical" evidence="1">
    <location>
        <begin position="20"/>
        <end position="53"/>
    </location>
</feature>
<evidence type="ECO:0000256" key="1">
    <source>
        <dbReference type="SAM" id="Phobius"/>
    </source>
</evidence>
<dbReference type="Proteomes" id="UP000784294">
    <property type="component" value="Unassembled WGS sequence"/>
</dbReference>
<comment type="caution">
    <text evidence="2">The sequence shown here is derived from an EMBL/GenBank/DDBJ whole genome shotgun (WGS) entry which is preliminary data.</text>
</comment>
<name>A0A3S5BAD7_9PLAT</name>
<keyword evidence="1" id="KW-1133">Transmembrane helix</keyword>